<protein>
    <submittedName>
        <fullName evidence="1">Uncharacterized protein</fullName>
    </submittedName>
</protein>
<name>A0ACC1K937_9FUNG</name>
<comment type="caution">
    <text evidence="1">The sequence shown here is derived from an EMBL/GenBank/DDBJ whole genome shotgun (WGS) entry which is preliminary data.</text>
</comment>
<reference evidence="1" key="1">
    <citation type="submission" date="2022-07" db="EMBL/GenBank/DDBJ databases">
        <title>Phylogenomic reconstructions and comparative analyses of Kickxellomycotina fungi.</title>
        <authorList>
            <person name="Reynolds N.K."/>
            <person name="Stajich J.E."/>
            <person name="Barry K."/>
            <person name="Grigoriev I.V."/>
            <person name="Crous P."/>
            <person name="Smith M.E."/>
        </authorList>
    </citation>
    <scope>NUCLEOTIDE SEQUENCE</scope>
    <source>
        <strain evidence="1">CBS 109366</strain>
    </source>
</reference>
<accession>A0ACC1K937</accession>
<proteinExistence type="predicted"/>
<dbReference type="EMBL" id="JANBUJ010000004">
    <property type="protein sequence ID" value="KAJ2775698.1"/>
    <property type="molecule type" value="Genomic_DNA"/>
</dbReference>
<dbReference type="Proteomes" id="UP001140234">
    <property type="component" value="Unassembled WGS sequence"/>
</dbReference>
<evidence type="ECO:0000313" key="1">
    <source>
        <dbReference type="EMBL" id="KAJ2775698.1"/>
    </source>
</evidence>
<keyword evidence="2" id="KW-1185">Reference proteome</keyword>
<evidence type="ECO:0000313" key="2">
    <source>
        <dbReference type="Proteomes" id="UP001140234"/>
    </source>
</evidence>
<gene>
    <name evidence="1" type="ORF">IWQ57_000268</name>
</gene>
<sequence length="342" mass="38702">MAISESFRKMPLSAKVACWLAGLQALTIIGLEVATLVTVLRYVENVFSSWSSDKSVAIYFMLLVIAALYGVFLLVGGVLNGDTIQIIGFCVFNLFTMSLAIFRYFQVQSWLRSDERAVVVAASEYVLNIIRPEMVASMAVTGGMTVAFGVLTYFMYHSFGWEIYKRVGADLKVRRMFINYRVLVLLLKLNFFMFVGFAVSYIILILKSSDPEFAITVALVPLTLAVLYLAFWSLRRESLWMMWTVVVLLCASSAYFVFKVARMYDPKQEEKYATQRPMMTYYTIVSLVVVAATLRQAAACMAGFGYGLKERVEITRGKRSDMEQIQDYYVNAAGDRRMNLDG</sequence>
<organism evidence="1 2">
    <name type="scientific">Coemansia nantahalensis</name>
    <dbReference type="NCBI Taxonomy" id="2789366"/>
    <lineage>
        <taxon>Eukaryota</taxon>
        <taxon>Fungi</taxon>
        <taxon>Fungi incertae sedis</taxon>
        <taxon>Zoopagomycota</taxon>
        <taxon>Kickxellomycotina</taxon>
        <taxon>Kickxellomycetes</taxon>
        <taxon>Kickxellales</taxon>
        <taxon>Kickxellaceae</taxon>
        <taxon>Coemansia</taxon>
    </lineage>
</organism>